<proteinExistence type="predicted"/>
<dbReference type="HOGENOM" id="CLU_3217067_0_0_9"/>
<sequence>MNLSTKGSSVQHETPKQVPGRRNFLVILFDGKNRSPVLSMEKTT</sequence>
<dbReference type="AlphaFoldDB" id="B0TDK4"/>
<evidence type="ECO:0000256" key="1">
    <source>
        <dbReference type="SAM" id="MobiDB-lite"/>
    </source>
</evidence>
<dbReference type="EMBL" id="CP000930">
    <property type="protein sequence ID" value="ABZ85529.1"/>
    <property type="molecule type" value="Genomic_DNA"/>
</dbReference>
<feature type="compositionally biased region" description="Polar residues" evidence="1">
    <location>
        <begin position="1"/>
        <end position="12"/>
    </location>
</feature>
<accession>B0TDK4</accession>
<keyword evidence="3" id="KW-1185">Reference proteome</keyword>
<reference evidence="2 3" key="1">
    <citation type="journal article" date="2008" name="J. Bacteriol.">
        <title>The genome of Heliobacterium modesticaldum, a phototrophic representative of the Firmicutes containing the simplest photosynthetic apparatus.</title>
        <authorList>
            <person name="Sattley W.M."/>
            <person name="Madigan M.T."/>
            <person name="Swingley W.D."/>
            <person name="Cheung P.C."/>
            <person name="Clocksin K.M."/>
            <person name="Conrad A.L."/>
            <person name="Dejesa L.C."/>
            <person name="Honchak B.M."/>
            <person name="Jung D.O."/>
            <person name="Karbach L.E."/>
            <person name="Kurdoglu A."/>
            <person name="Lahiri S."/>
            <person name="Mastrian S.D."/>
            <person name="Page L.E."/>
            <person name="Taylor H.L."/>
            <person name="Wang Z.T."/>
            <person name="Raymond J."/>
            <person name="Chen M."/>
            <person name="Blankenship R.E."/>
            <person name="Touchman J.W."/>
        </authorList>
    </citation>
    <scope>NUCLEOTIDE SEQUENCE [LARGE SCALE GENOMIC DNA]</scope>
    <source>
        <strain evidence="3">ATCC 51547 / Ice1</strain>
    </source>
</reference>
<name>B0TDK4_HELMI</name>
<organism evidence="2 3">
    <name type="scientific">Heliobacterium modesticaldum (strain ATCC 51547 / Ice1)</name>
    <dbReference type="NCBI Taxonomy" id="498761"/>
    <lineage>
        <taxon>Bacteria</taxon>
        <taxon>Bacillati</taxon>
        <taxon>Bacillota</taxon>
        <taxon>Clostridia</taxon>
        <taxon>Eubacteriales</taxon>
        <taxon>Heliobacteriaceae</taxon>
        <taxon>Heliomicrobium</taxon>
    </lineage>
</organism>
<dbReference type="Proteomes" id="UP000008550">
    <property type="component" value="Chromosome"/>
</dbReference>
<protein>
    <submittedName>
        <fullName evidence="2">Uncharacterized protein</fullName>
    </submittedName>
</protein>
<gene>
    <name evidence="2" type="ORF">HM1_3022</name>
</gene>
<feature type="region of interest" description="Disordered" evidence="1">
    <location>
        <begin position="1"/>
        <end position="21"/>
    </location>
</feature>
<evidence type="ECO:0000313" key="3">
    <source>
        <dbReference type="Proteomes" id="UP000008550"/>
    </source>
</evidence>
<evidence type="ECO:0000313" key="2">
    <source>
        <dbReference type="EMBL" id="ABZ85529.1"/>
    </source>
</evidence>
<dbReference type="KEGG" id="hmo:HM1_3022"/>